<proteinExistence type="inferred from homology"/>
<dbReference type="PANTHER" id="PTHR46229:SF2">
    <property type="entry name" value="BOLA-LIKE PROTEIN 1"/>
    <property type="match status" value="1"/>
</dbReference>
<comment type="caution">
    <text evidence="3">The sequence shown here is derived from an EMBL/GenBank/DDBJ whole genome shotgun (WGS) entry which is preliminary data.</text>
</comment>
<dbReference type="PANTHER" id="PTHR46229">
    <property type="entry name" value="BOLA TRANSCRIPTION REGULATOR"/>
    <property type="match status" value="1"/>
</dbReference>
<dbReference type="RefSeq" id="WP_385876811.1">
    <property type="nucleotide sequence ID" value="NZ_JBHLXE010000071.1"/>
</dbReference>
<accession>A0ABV6C9Q0</accession>
<evidence type="ECO:0000313" key="4">
    <source>
        <dbReference type="Proteomes" id="UP001589758"/>
    </source>
</evidence>
<dbReference type="InterPro" id="IPR050961">
    <property type="entry name" value="BolA/IbaG_stress_morph_reg"/>
</dbReference>
<sequence length="103" mass="11779">MNTETQINQRLAELNPSYLRIENESYKHNVPKNSETHFNVVIVSEAFNNLSLIKRHQTIYGLLSELMKNPIHALALHTFTSKEWESQKIDNLSSPECLGGGKK</sequence>
<organism evidence="3 4">
    <name type="scientific">Thorsellia kenyensis</name>
    <dbReference type="NCBI Taxonomy" id="1549888"/>
    <lineage>
        <taxon>Bacteria</taxon>
        <taxon>Pseudomonadati</taxon>
        <taxon>Pseudomonadota</taxon>
        <taxon>Gammaproteobacteria</taxon>
        <taxon>Enterobacterales</taxon>
        <taxon>Thorselliaceae</taxon>
        <taxon>Thorsellia</taxon>
    </lineage>
</organism>
<name>A0ABV6C9Q0_9GAMM</name>
<dbReference type="Pfam" id="PF01722">
    <property type="entry name" value="BolA"/>
    <property type="match status" value="1"/>
</dbReference>
<reference evidence="3 4" key="1">
    <citation type="submission" date="2024-09" db="EMBL/GenBank/DDBJ databases">
        <authorList>
            <person name="Sun Q."/>
            <person name="Mori K."/>
        </authorList>
    </citation>
    <scope>NUCLEOTIDE SEQUENCE [LARGE SCALE GENOMIC DNA]</scope>
    <source>
        <strain evidence="3 4">CCM 8545</strain>
    </source>
</reference>
<evidence type="ECO:0000313" key="3">
    <source>
        <dbReference type="EMBL" id="MFC0179706.1"/>
    </source>
</evidence>
<dbReference type="InterPro" id="IPR002634">
    <property type="entry name" value="BolA"/>
</dbReference>
<evidence type="ECO:0000256" key="1">
    <source>
        <dbReference type="ARBA" id="ARBA00005578"/>
    </source>
</evidence>
<dbReference type="Gene3D" id="3.30.300.90">
    <property type="entry name" value="BolA-like"/>
    <property type="match status" value="1"/>
</dbReference>
<comment type="similarity">
    <text evidence="1 2">Belongs to the BolA/IbaG family.</text>
</comment>
<evidence type="ECO:0000256" key="2">
    <source>
        <dbReference type="RuleBase" id="RU003860"/>
    </source>
</evidence>
<dbReference type="InterPro" id="IPR036065">
    <property type="entry name" value="BolA-like_sf"/>
</dbReference>
<dbReference type="SUPFAM" id="SSF82657">
    <property type="entry name" value="BolA-like"/>
    <property type="match status" value="1"/>
</dbReference>
<dbReference type="Proteomes" id="UP001589758">
    <property type="component" value="Unassembled WGS sequence"/>
</dbReference>
<keyword evidence="4" id="KW-1185">Reference proteome</keyword>
<dbReference type="PIRSF" id="PIRSF003113">
    <property type="entry name" value="BolA"/>
    <property type="match status" value="1"/>
</dbReference>
<dbReference type="EMBL" id="JBHLXE010000071">
    <property type="protein sequence ID" value="MFC0179706.1"/>
    <property type="molecule type" value="Genomic_DNA"/>
</dbReference>
<protein>
    <submittedName>
        <fullName evidence="3">BolA family protein</fullName>
    </submittedName>
</protein>
<gene>
    <name evidence="3" type="ORF">ACFFIT_06345</name>
</gene>